<reference evidence="3" key="2">
    <citation type="journal article" date="2021" name="PeerJ">
        <title>Extensive microbial diversity within the chicken gut microbiome revealed by metagenomics and culture.</title>
        <authorList>
            <person name="Gilroy R."/>
            <person name="Ravi A."/>
            <person name="Getino M."/>
            <person name="Pursley I."/>
            <person name="Horton D.L."/>
            <person name="Alikhan N.F."/>
            <person name="Baker D."/>
            <person name="Gharbi K."/>
            <person name="Hall N."/>
            <person name="Watson M."/>
            <person name="Adriaenssens E.M."/>
            <person name="Foster-Nyarko E."/>
            <person name="Jarju S."/>
            <person name="Secka A."/>
            <person name="Antonio M."/>
            <person name="Oren A."/>
            <person name="Chaudhuri R.R."/>
            <person name="La Ragione R."/>
            <person name="Hildebrand F."/>
            <person name="Pallen M.J."/>
        </authorList>
    </citation>
    <scope>NUCLEOTIDE SEQUENCE</scope>
    <source>
        <strain evidence="3">3924</strain>
    </source>
</reference>
<dbReference type="Gene3D" id="3.60.10.10">
    <property type="entry name" value="Endonuclease/exonuclease/phosphatase"/>
    <property type="match status" value="1"/>
</dbReference>
<keyword evidence="3" id="KW-0540">Nuclease</keyword>
<reference evidence="3" key="1">
    <citation type="submission" date="2020-10" db="EMBL/GenBank/DDBJ databases">
        <authorList>
            <person name="Gilroy R."/>
        </authorList>
    </citation>
    <scope>NUCLEOTIDE SEQUENCE</scope>
    <source>
        <strain evidence="3">3924</strain>
    </source>
</reference>
<dbReference type="PANTHER" id="PTHR42834:SF1">
    <property type="entry name" value="ENDONUCLEASE_EXONUCLEASE_PHOSPHATASE FAMILY PROTEIN (AFU_ORTHOLOGUE AFUA_3G09210)"/>
    <property type="match status" value="1"/>
</dbReference>
<gene>
    <name evidence="3" type="ORF">IAC51_04020</name>
</gene>
<keyword evidence="3" id="KW-0378">Hydrolase</keyword>
<evidence type="ECO:0000313" key="3">
    <source>
        <dbReference type="EMBL" id="MBO8439798.1"/>
    </source>
</evidence>
<evidence type="ECO:0000259" key="2">
    <source>
        <dbReference type="Pfam" id="PF19580"/>
    </source>
</evidence>
<name>A0A940IDZ7_9BACT</name>
<dbReference type="Proteomes" id="UP000712007">
    <property type="component" value="Unassembled WGS sequence"/>
</dbReference>
<keyword evidence="1" id="KW-0732">Signal</keyword>
<feature type="domain" description="Endonuclease/exonuclease/phosphatase" evidence="2">
    <location>
        <begin position="30"/>
        <end position="335"/>
    </location>
</feature>
<evidence type="ECO:0000256" key="1">
    <source>
        <dbReference type="SAM" id="SignalP"/>
    </source>
</evidence>
<accession>A0A940IDZ7</accession>
<feature type="chain" id="PRO_5037603147" evidence="1">
    <location>
        <begin position="20"/>
        <end position="343"/>
    </location>
</feature>
<feature type="signal peptide" evidence="1">
    <location>
        <begin position="1"/>
        <end position="19"/>
    </location>
</feature>
<comment type="caution">
    <text evidence="3">The sequence shown here is derived from an EMBL/GenBank/DDBJ whole genome shotgun (WGS) entry which is preliminary data.</text>
</comment>
<proteinExistence type="predicted"/>
<dbReference type="PANTHER" id="PTHR42834">
    <property type="entry name" value="ENDONUCLEASE/EXONUCLEASE/PHOSPHATASE FAMILY PROTEIN (AFU_ORTHOLOGUE AFUA_3G09210)"/>
    <property type="match status" value="1"/>
</dbReference>
<dbReference type="SUPFAM" id="SSF56219">
    <property type="entry name" value="DNase I-like"/>
    <property type="match status" value="1"/>
</dbReference>
<evidence type="ECO:0000313" key="4">
    <source>
        <dbReference type="Proteomes" id="UP000712007"/>
    </source>
</evidence>
<sequence>MKKIALALLAVLAVFPCLAQEKKQMEAYVIGFYNLENLFDTIDDPDRNDEQFLPGGDYGWSALKYESKLSKLAYAISRMPRNLAILGVAEAENIGVLEDLVLQDEIADRSFKPILVEGNDARGIDVGLIYNPRYFIPTNVTSTRIRTEGDESFRTRDQLCVTGLLAGEEISIVVLHWPSRGGGEKRSAPRRRDAALTTKAICDSLYALNPQAKIVVMGDLNDDPVDDSVVKHLGAKNKKEETQPGQLYNPCYTLYKKGIGSLGYQDEWNLFDQVMVSHALIDESIGGLHYWKSEIFNRSFLKQQEGRYKGYPLRTHSSGVWTNGYSDHFPSLIWVVREVKGDK</sequence>
<dbReference type="InterPro" id="IPR036691">
    <property type="entry name" value="Endo/exonu/phosph_ase_sf"/>
</dbReference>
<dbReference type="GO" id="GO:0004519">
    <property type="term" value="F:endonuclease activity"/>
    <property type="evidence" value="ECO:0007669"/>
    <property type="project" value="UniProtKB-KW"/>
</dbReference>
<keyword evidence="3" id="KW-0255">Endonuclease</keyword>
<dbReference type="EMBL" id="JADIMV010000068">
    <property type="protein sequence ID" value="MBO8439798.1"/>
    <property type="molecule type" value="Genomic_DNA"/>
</dbReference>
<dbReference type="InterPro" id="IPR005135">
    <property type="entry name" value="Endo/exonuclease/phosphatase"/>
</dbReference>
<dbReference type="Pfam" id="PF19580">
    <property type="entry name" value="Exo_endo_phos_3"/>
    <property type="match status" value="1"/>
</dbReference>
<dbReference type="AlphaFoldDB" id="A0A940IDZ7"/>
<organism evidence="3 4">
    <name type="scientific">Candidatus Aphodosoma intestinipullorum</name>
    <dbReference type="NCBI Taxonomy" id="2840674"/>
    <lineage>
        <taxon>Bacteria</taxon>
        <taxon>Pseudomonadati</taxon>
        <taxon>Bacteroidota</taxon>
        <taxon>Bacteroidia</taxon>
        <taxon>Bacteroidales</taxon>
        <taxon>Candidatus Aphodosoma</taxon>
    </lineage>
</organism>
<protein>
    <submittedName>
        <fullName evidence="3">Endonuclease/exonuclease/phosphatase family protein</fullName>
    </submittedName>
</protein>